<feature type="domain" description="HTH cro/C1-type" evidence="1">
    <location>
        <begin position="6"/>
        <end position="61"/>
    </location>
</feature>
<organism evidence="2 3">
    <name type="scientific">Candidatus Mediterraneibacter stercorigallinarum</name>
    <dbReference type="NCBI Taxonomy" id="2838686"/>
    <lineage>
        <taxon>Bacteria</taxon>
        <taxon>Bacillati</taxon>
        <taxon>Bacillota</taxon>
        <taxon>Clostridia</taxon>
        <taxon>Lachnospirales</taxon>
        <taxon>Lachnospiraceae</taxon>
        <taxon>Mediterraneibacter</taxon>
    </lineage>
</organism>
<accession>A0A9D2DAS4</accession>
<evidence type="ECO:0000313" key="2">
    <source>
        <dbReference type="EMBL" id="HIZ13626.1"/>
    </source>
</evidence>
<keyword evidence="2" id="KW-0378">Hydrolase</keyword>
<gene>
    <name evidence="2" type="ORF">H9817_06850</name>
</gene>
<proteinExistence type="predicted"/>
<reference evidence="2" key="1">
    <citation type="journal article" date="2021" name="PeerJ">
        <title>Extensive microbial diversity within the chicken gut microbiome revealed by metagenomics and culture.</title>
        <authorList>
            <person name="Gilroy R."/>
            <person name="Ravi A."/>
            <person name="Getino M."/>
            <person name="Pursley I."/>
            <person name="Horton D.L."/>
            <person name="Alikhan N.F."/>
            <person name="Baker D."/>
            <person name="Gharbi K."/>
            <person name="Hall N."/>
            <person name="Watson M."/>
            <person name="Adriaenssens E.M."/>
            <person name="Foster-Nyarko E."/>
            <person name="Jarju S."/>
            <person name="Secka A."/>
            <person name="Antonio M."/>
            <person name="Oren A."/>
            <person name="Chaudhuri R.R."/>
            <person name="La Ragione R."/>
            <person name="Hildebrand F."/>
            <person name="Pallen M.J."/>
        </authorList>
    </citation>
    <scope>NUCLEOTIDE SEQUENCE</scope>
    <source>
        <strain evidence="2">ChiGjej1B1-13045</strain>
    </source>
</reference>
<evidence type="ECO:0000259" key="1">
    <source>
        <dbReference type="PROSITE" id="PS50943"/>
    </source>
</evidence>
<dbReference type="SMART" id="SM00530">
    <property type="entry name" value="HTH_XRE"/>
    <property type="match status" value="1"/>
</dbReference>
<name>A0A9D2DAS4_9FIRM</name>
<comment type="caution">
    <text evidence="2">The sequence shown here is derived from an EMBL/GenBank/DDBJ whole genome shotgun (WGS) entry which is preliminary data.</text>
</comment>
<dbReference type="InterPro" id="IPR001387">
    <property type="entry name" value="Cro/C1-type_HTH"/>
</dbReference>
<dbReference type="PANTHER" id="PTHR34107:SF4">
    <property type="entry name" value="SLL1222 PROTEIN"/>
    <property type="match status" value="1"/>
</dbReference>
<dbReference type="AlphaFoldDB" id="A0A9D2DAS4"/>
<dbReference type="GO" id="GO:0003677">
    <property type="term" value="F:DNA binding"/>
    <property type="evidence" value="ECO:0007669"/>
    <property type="project" value="InterPro"/>
</dbReference>
<reference evidence="2" key="2">
    <citation type="submission" date="2021-04" db="EMBL/GenBank/DDBJ databases">
        <authorList>
            <person name="Gilroy R."/>
        </authorList>
    </citation>
    <scope>NUCLEOTIDE SEQUENCE</scope>
    <source>
        <strain evidence="2">ChiGjej1B1-13045</strain>
    </source>
</reference>
<dbReference type="Gene3D" id="3.90.1570.10">
    <property type="entry name" value="tt1808, chain A"/>
    <property type="match status" value="1"/>
</dbReference>
<keyword evidence="2" id="KW-0255">Endonuclease</keyword>
<dbReference type="PANTHER" id="PTHR34107">
    <property type="entry name" value="SLL0198 PROTEIN-RELATED"/>
    <property type="match status" value="1"/>
</dbReference>
<dbReference type="CDD" id="cd06260">
    <property type="entry name" value="DUF820-like"/>
    <property type="match status" value="1"/>
</dbReference>
<dbReference type="InterPro" id="IPR011335">
    <property type="entry name" value="Restrct_endonuc-II-like"/>
</dbReference>
<dbReference type="EMBL" id="DXCD01000178">
    <property type="protein sequence ID" value="HIZ13626.1"/>
    <property type="molecule type" value="Genomic_DNA"/>
</dbReference>
<protein>
    <submittedName>
        <fullName evidence="2">Uma2 family endonuclease</fullName>
    </submittedName>
</protein>
<dbReference type="Gene3D" id="1.10.260.40">
    <property type="entry name" value="lambda repressor-like DNA-binding domains"/>
    <property type="match status" value="1"/>
</dbReference>
<dbReference type="SUPFAM" id="SSF47413">
    <property type="entry name" value="lambda repressor-like DNA-binding domains"/>
    <property type="match status" value="1"/>
</dbReference>
<dbReference type="Pfam" id="PF05685">
    <property type="entry name" value="Uma2"/>
    <property type="match status" value="1"/>
</dbReference>
<sequence>MTIKEMQERKRELGYTYAQIAELSGVPVGTVQKVLGGITLTPRYETLMALEKVLGVDANDSGTLILREARSPYGAKRQGMYDLNDYYAIPDDTRVELIDGVIYDMTAPTSVHQIIEGYIYSKLLQHVLEKGGKCLPMISPLDVQLDCDNKTMVQPDVVIVCDRDKIIDRCVYGAPDFIIEVLSQSTKKKDSVIKLNKYLSAGVREYWMIDPVKKTVIVYDFAHDEYPILYGFNAKVPVGIWDGEMEIDFAEVYEHVRFLYEREKQ</sequence>
<dbReference type="InterPro" id="IPR012296">
    <property type="entry name" value="Nuclease_put_TT1808"/>
</dbReference>
<dbReference type="SUPFAM" id="SSF52980">
    <property type="entry name" value="Restriction endonuclease-like"/>
    <property type="match status" value="1"/>
</dbReference>
<dbReference type="CDD" id="cd00093">
    <property type="entry name" value="HTH_XRE"/>
    <property type="match status" value="1"/>
</dbReference>
<dbReference type="PROSITE" id="PS50943">
    <property type="entry name" value="HTH_CROC1"/>
    <property type="match status" value="1"/>
</dbReference>
<dbReference type="Pfam" id="PF01381">
    <property type="entry name" value="HTH_3"/>
    <property type="match status" value="1"/>
</dbReference>
<dbReference type="InterPro" id="IPR010982">
    <property type="entry name" value="Lambda_DNA-bd_dom_sf"/>
</dbReference>
<evidence type="ECO:0000313" key="3">
    <source>
        <dbReference type="Proteomes" id="UP000824017"/>
    </source>
</evidence>
<dbReference type="GO" id="GO:0004519">
    <property type="term" value="F:endonuclease activity"/>
    <property type="evidence" value="ECO:0007669"/>
    <property type="project" value="UniProtKB-KW"/>
</dbReference>
<dbReference type="Proteomes" id="UP000824017">
    <property type="component" value="Unassembled WGS sequence"/>
</dbReference>
<dbReference type="InterPro" id="IPR008538">
    <property type="entry name" value="Uma2"/>
</dbReference>
<keyword evidence="2" id="KW-0540">Nuclease</keyword>